<accession>A0A158Q6H0</accession>
<dbReference type="Proteomes" id="UP000038040">
    <property type="component" value="Unplaced"/>
</dbReference>
<protein>
    <submittedName>
        <fullName evidence="6">UCH_1 domain-containing protein</fullName>
    </submittedName>
</protein>
<sequence>MYEASAVNSNEHVVLDLPPENFNHNMAVPQGGFALLSHTPQNASLVHAVTFLAFDPFEELLWSGNNGGRVVSFYGGDLVKYTAFLSAKADIRHITVTETLVLSLTEQKLRANRRQGIPIFSYSSENLVNGTCMHQHPDVPNTVLIGGHQQKLIQLDLLTQKETRVVHMKQRDCLALRSNQKFIFSCDSAGNVTLQHKSTVDDLHALQAHQNSVADFDVCGNKLVTCGYSNRHGNLIGDRFLMTYDLRTLRSLPPYHLPFAPVFCRFLPTYSDSRLVVASQAGEMMVIDLNQSPSHMPIQLDLNGLALISLDVSPSRQCIAFGDQSGFIHLFSDRAQASFNEDAYPTDFATPPQYYREIMNFDESSSAYSSIPLPFSTDDHYLSDWPENLCVRCFRKPDPIPEQILESMKMLDFVGYARNPRVTFKTHNIQPYSNVTAASNRNFPADANVRTAFLQHICDLSLCLSCEIGFIFRELLKKSSLAPSFCALEDGYRWMKEAEQMDLAKKTRSFLEFTFSRLHKELGTSPSGFILRGQMQLNFKWERMPFCTLVEKALNVPEQTDALCAICKKQARISSTQRIQLLPPVLMIDAMINGECSFWATQLQVLLHLAYDSMKKFTSGVESFSVKSLLTDNEYICGEGANHIHYVPSNMEIKISDGICQVSEALNWVLFNEHIAKRLPENEVLHMDAAWKLPFVLFYRQENIPEVENKLASIPSSIFLTTSLFTPFLTNNICENLPKKGDIIAIALDGPSVIRVSCVNGNGDCFLDDYVKPITDDSSAQYSQGWSTASNFVNEEHLTSFKTIHMKLLYLIDQGVNFISHGENHVLRTLSISIQPEYDTMQLFQKPSKSLFPLDFLVSKLLGGVGDSSTMDCIGRAVNIYRLYKKYHELKDKGELNSVLTGLYECWKN</sequence>
<evidence type="ECO:0000313" key="4">
    <source>
        <dbReference type="Proteomes" id="UP000038040"/>
    </source>
</evidence>
<evidence type="ECO:0000259" key="2">
    <source>
        <dbReference type="Pfam" id="PF20770"/>
    </source>
</evidence>
<dbReference type="InterPro" id="IPR036322">
    <property type="entry name" value="WD40_repeat_dom_sf"/>
</dbReference>
<gene>
    <name evidence="3" type="ORF">DME_LOCUS10835</name>
</gene>
<dbReference type="InterPro" id="IPR036397">
    <property type="entry name" value="RNaseH_sf"/>
</dbReference>
<evidence type="ECO:0000313" key="3">
    <source>
        <dbReference type="EMBL" id="VDN60862.1"/>
    </source>
</evidence>
<dbReference type="STRING" id="318479.A0A158Q6H0"/>
<feature type="domain" description="PAN2 UCH" evidence="1">
    <location>
        <begin position="542"/>
        <end position="627"/>
    </location>
</feature>
<dbReference type="GO" id="GO:0000932">
    <property type="term" value="C:P-body"/>
    <property type="evidence" value="ECO:0007669"/>
    <property type="project" value="TreeGrafter"/>
</dbReference>
<dbReference type="SUPFAM" id="SSF50978">
    <property type="entry name" value="WD40 repeat-like"/>
    <property type="match status" value="1"/>
</dbReference>
<dbReference type="Gene3D" id="3.30.420.10">
    <property type="entry name" value="Ribonuclease H-like superfamily/Ribonuclease H"/>
    <property type="match status" value="1"/>
</dbReference>
<dbReference type="InterPro" id="IPR028881">
    <property type="entry name" value="PAN2_UCH_dom"/>
</dbReference>
<evidence type="ECO:0000313" key="5">
    <source>
        <dbReference type="Proteomes" id="UP000274756"/>
    </source>
</evidence>
<name>A0A158Q6H0_DRAME</name>
<dbReference type="Gene3D" id="3.90.70.10">
    <property type="entry name" value="Cysteine proteinases"/>
    <property type="match status" value="2"/>
</dbReference>
<dbReference type="PANTHER" id="PTHR15728">
    <property type="entry name" value="DEADENYLATION COMPLEX CATALYTIC SUBUNIT PAN2"/>
    <property type="match status" value="1"/>
</dbReference>
<dbReference type="WBParaSite" id="DME_0001007401-mRNA-1">
    <property type="protein sequence ID" value="DME_0001007401-mRNA-1"/>
    <property type="gene ID" value="DME_0001007401"/>
</dbReference>
<dbReference type="GO" id="GO:0031251">
    <property type="term" value="C:PAN complex"/>
    <property type="evidence" value="ECO:0007669"/>
    <property type="project" value="TreeGrafter"/>
</dbReference>
<dbReference type="InterPro" id="IPR048841">
    <property type="entry name" value="PAN2_N"/>
</dbReference>
<evidence type="ECO:0000313" key="6">
    <source>
        <dbReference type="WBParaSite" id="DME_0001007401-mRNA-1"/>
    </source>
</evidence>
<dbReference type="PANTHER" id="PTHR15728:SF0">
    <property type="entry name" value="PAN2-PAN3 DEADENYLATION COMPLEX CATALYTIC SUBUNIT PAN2"/>
    <property type="match status" value="1"/>
</dbReference>
<dbReference type="GO" id="GO:0004535">
    <property type="term" value="F:poly(A)-specific ribonuclease activity"/>
    <property type="evidence" value="ECO:0007669"/>
    <property type="project" value="TreeGrafter"/>
</dbReference>
<dbReference type="Pfam" id="PF13423">
    <property type="entry name" value="UCH_1"/>
    <property type="match status" value="1"/>
</dbReference>
<dbReference type="AlphaFoldDB" id="A0A158Q6H0"/>
<dbReference type="GO" id="GO:0000289">
    <property type="term" value="P:nuclear-transcribed mRNA poly(A) tail shortening"/>
    <property type="evidence" value="ECO:0007669"/>
    <property type="project" value="TreeGrafter"/>
</dbReference>
<dbReference type="Gene3D" id="2.130.10.10">
    <property type="entry name" value="YVTN repeat-like/Quinoprotein amine dehydrogenase"/>
    <property type="match status" value="1"/>
</dbReference>
<keyword evidence="5" id="KW-1185">Reference proteome</keyword>
<feature type="domain" description="PAN2-PAN3 deadenylation complex catalytic subunit PAN2 N-terminal" evidence="2">
    <location>
        <begin position="48"/>
        <end position="331"/>
    </location>
</feature>
<reference evidence="6" key="1">
    <citation type="submission" date="2016-04" db="UniProtKB">
        <authorList>
            <consortium name="WormBaseParasite"/>
        </authorList>
    </citation>
    <scope>IDENTIFICATION</scope>
</reference>
<proteinExistence type="predicted"/>
<dbReference type="InterPro" id="IPR050785">
    <property type="entry name" value="PAN2-PAN3_catalytic_subunit"/>
</dbReference>
<reference evidence="3 5" key="2">
    <citation type="submission" date="2018-11" db="EMBL/GenBank/DDBJ databases">
        <authorList>
            <consortium name="Pathogen Informatics"/>
        </authorList>
    </citation>
    <scope>NUCLEOTIDE SEQUENCE [LARGE SCALE GENOMIC DNA]</scope>
</reference>
<dbReference type="GO" id="GO:0003676">
    <property type="term" value="F:nucleic acid binding"/>
    <property type="evidence" value="ECO:0007669"/>
    <property type="project" value="InterPro"/>
</dbReference>
<organism evidence="4 6">
    <name type="scientific">Dracunculus medinensis</name>
    <name type="common">Guinea worm</name>
    <dbReference type="NCBI Taxonomy" id="318479"/>
    <lineage>
        <taxon>Eukaryota</taxon>
        <taxon>Metazoa</taxon>
        <taxon>Ecdysozoa</taxon>
        <taxon>Nematoda</taxon>
        <taxon>Chromadorea</taxon>
        <taxon>Rhabditida</taxon>
        <taxon>Spirurina</taxon>
        <taxon>Dracunculoidea</taxon>
        <taxon>Dracunculidae</taxon>
        <taxon>Dracunculus</taxon>
    </lineage>
</organism>
<evidence type="ECO:0000259" key="1">
    <source>
        <dbReference type="Pfam" id="PF13423"/>
    </source>
</evidence>
<dbReference type="EMBL" id="UYYG01001255">
    <property type="protein sequence ID" value="VDN60862.1"/>
    <property type="molecule type" value="Genomic_DNA"/>
</dbReference>
<dbReference type="Pfam" id="PF20770">
    <property type="entry name" value="PAN2_N"/>
    <property type="match status" value="1"/>
</dbReference>
<dbReference type="Proteomes" id="UP000274756">
    <property type="component" value="Unassembled WGS sequence"/>
</dbReference>
<dbReference type="OrthoDB" id="16516at2759"/>
<dbReference type="InterPro" id="IPR015943">
    <property type="entry name" value="WD40/YVTN_repeat-like_dom_sf"/>
</dbReference>